<dbReference type="GO" id="GO:0006281">
    <property type="term" value="P:DNA repair"/>
    <property type="evidence" value="ECO:0007669"/>
    <property type="project" value="UniProtKB-KW"/>
</dbReference>
<dbReference type="EMBL" id="PQ015378">
    <property type="protein sequence ID" value="XDJ14905.1"/>
    <property type="molecule type" value="Genomic_DNA"/>
</dbReference>
<dbReference type="GO" id="GO:0003911">
    <property type="term" value="F:DNA ligase (NAD+) activity"/>
    <property type="evidence" value="ECO:0007669"/>
    <property type="project" value="UniProtKB-EC"/>
</dbReference>
<dbReference type="Gene3D" id="2.40.50.140">
    <property type="entry name" value="Nucleic acid-binding proteins"/>
    <property type="match status" value="1"/>
</dbReference>
<keyword evidence="8" id="KW-0234">DNA repair</keyword>
<evidence type="ECO:0000259" key="10">
    <source>
        <dbReference type="SMART" id="SM00532"/>
    </source>
</evidence>
<dbReference type="Gene3D" id="3.30.470.30">
    <property type="entry name" value="DNA ligase/mRNA capping enzyme"/>
    <property type="match status" value="1"/>
</dbReference>
<evidence type="ECO:0000313" key="11">
    <source>
        <dbReference type="EMBL" id="XDJ14905.1"/>
    </source>
</evidence>
<dbReference type="InterPro" id="IPR041663">
    <property type="entry name" value="DisA/LigA_HHH"/>
</dbReference>
<dbReference type="Pfam" id="PF03120">
    <property type="entry name" value="OB_DNA_ligase"/>
    <property type="match status" value="1"/>
</dbReference>
<dbReference type="InterPro" id="IPR018239">
    <property type="entry name" value="DNA_ligase_AS"/>
</dbReference>
<evidence type="ECO:0000256" key="3">
    <source>
        <dbReference type="ARBA" id="ARBA00022598"/>
    </source>
</evidence>
<dbReference type="SUPFAM" id="SSF50249">
    <property type="entry name" value="Nucleic acid-binding proteins"/>
    <property type="match status" value="1"/>
</dbReference>
<evidence type="ECO:0000256" key="1">
    <source>
        <dbReference type="ARBA" id="ARBA00001946"/>
    </source>
</evidence>
<feature type="domain" description="NAD-dependent DNA ligase N-terminal" evidence="10">
    <location>
        <begin position="5"/>
        <end position="456"/>
    </location>
</feature>
<evidence type="ECO:0000256" key="6">
    <source>
        <dbReference type="ARBA" id="ARBA00022833"/>
    </source>
</evidence>
<dbReference type="InterPro" id="IPR010994">
    <property type="entry name" value="RuvA_2-like"/>
</dbReference>
<dbReference type="InterPro" id="IPR004150">
    <property type="entry name" value="NAD_DNA_ligase_OB"/>
</dbReference>
<comment type="cofactor">
    <cofactor evidence="1">
        <name>Mg(2+)</name>
        <dbReference type="ChEBI" id="CHEBI:18420"/>
    </cofactor>
</comment>
<dbReference type="NCBIfam" id="NF005932">
    <property type="entry name" value="PRK07956.1"/>
    <property type="match status" value="1"/>
</dbReference>
<proteinExistence type="inferred from homology"/>
<dbReference type="SUPFAM" id="SSF52113">
    <property type="entry name" value="BRCT domain"/>
    <property type="match status" value="1"/>
</dbReference>
<evidence type="ECO:0000256" key="7">
    <source>
        <dbReference type="ARBA" id="ARBA00023027"/>
    </source>
</evidence>
<evidence type="ECO:0000256" key="9">
    <source>
        <dbReference type="ARBA" id="ARBA00034005"/>
    </source>
</evidence>
<dbReference type="Pfam" id="PF01653">
    <property type="entry name" value="DNA_ligase_aden"/>
    <property type="match status" value="1"/>
</dbReference>
<dbReference type="HAMAP" id="MF_01588">
    <property type="entry name" value="DNA_ligase_A"/>
    <property type="match status" value="1"/>
</dbReference>
<evidence type="ECO:0000256" key="2">
    <source>
        <dbReference type="ARBA" id="ARBA00012722"/>
    </source>
</evidence>
<dbReference type="PIRSF" id="PIRSF001604">
    <property type="entry name" value="LigA"/>
    <property type="match status" value="1"/>
</dbReference>
<dbReference type="EC" id="6.5.1.2" evidence="2"/>
<dbReference type="SUPFAM" id="SSF56091">
    <property type="entry name" value="DNA ligase/mRNA capping enzyme, catalytic domain"/>
    <property type="match status" value="1"/>
</dbReference>
<sequence length="681" mass="76328">MDKGAISSTYLKLLQNLRKYDYHYHALGDELVSNDVYDALRKQAREIEAAHPGLADELGVTSPSNLVGHAPVGGRFEKVKHGFPMQSLENAFTIEDIQKWLAQLPLPVQIVIETKLDGLSLSLTYVDGYLTAAVSRGDGKIGEDVTSQVWAIQGIPQVLRYHDTDAYYRGVVTVRGEVVVHHEDFRLYNKQALARGKKTFVNPRNMAAGSIRLSGDDRELERRCLRFYAYSAAFVGGDNPNHTDDMELLTSLGFERAPYIEVTGDLNDTEYVEALIKDFIQERHNHPFEIDGEVFKVNSYAVQEELGIRSASPRFAIAWKFPAEEKQTRLIEVEYQIGRTGVLTPVARIEPVFVGGVTVSNITLHNLDELRRLDLRERDYLSVRRAGDVVPQIVCALPHLREPHAYSIRWPSNCPCCTFPTKIVTSKKDGSKLYCSNEGCDGRAAKLMEYQVERDVLNMMDFGPATVKNILSVDRYDVWDILGWSDRELQWVEASAVVRLKMVRTLEQARTQTLQRVIQALGIENCADGTSDRLARHYCSWDAFWQAPYDSLLSIRDIGPETAQSIVDFREKYTYLWGKVADAVEIVCPEPIKQSDLTGKSVVVTGSKFGGKTRKEVEALLKQQGAKPTKDVTSTTHMALFGTAYTARKLEDAKTAGVPYFIYSETGVDEASDPALQNPAA</sequence>
<comment type="catalytic activity">
    <reaction evidence="9">
        <text>NAD(+) + (deoxyribonucleotide)n-3'-hydroxyl + 5'-phospho-(deoxyribonucleotide)m = (deoxyribonucleotide)n+m + AMP + beta-nicotinamide D-nucleotide.</text>
        <dbReference type="EC" id="6.5.1.2"/>
    </reaction>
</comment>
<evidence type="ECO:0000256" key="4">
    <source>
        <dbReference type="ARBA" id="ARBA00022705"/>
    </source>
</evidence>
<dbReference type="InterPro" id="IPR013840">
    <property type="entry name" value="DNAligase_N"/>
</dbReference>
<organism evidence="11">
    <name type="scientific">Pseudomonas phage RVTF4</name>
    <dbReference type="NCBI Taxonomy" id="3236931"/>
    <lineage>
        <taxon>Viruses</taxon>
    </lineage>
</organism>
<accession>A0AB39CDJ5</accession>
<dbReference type="SUPFAM" id="SSF47781">
    <property type="entry name" value="RuvA domain 2-like"/>
    <property type="match status" value="1"/>
</dbReference>
<name>A0AB39CDJ5_9VIRU</name>
<dbReference type="InterPro" id="IPR001679">
    <property type="entry name" value="DNA_ligase"/>
</dbReference>
<dbReference type="SMART" id="SM00532">
    <property type="entry name" value="LIGANc"/>
    <property type="match status" value="1"/>
</dbReference>
<dbReference type="InterPro" id="IPR012340">
    <property type="entry name" value="NA-bd_OB-fold"/>
</dbReference>
<evidence type="ECO:0000256" key="8">
    <source>
        <dbReference type="ARBA" id="ARBA00023204"/>
    </source>
</evidence>
<keyword evidence="5" id="KW-0227">DNA damage</keyword>
<reference evidence="11" key="1">
    <citation type="submission" date="2024-07" db="EMBL/GenBank/DDBJ databases">
        <authorList>
            <person name="Bringhurst R.M."/>
            <person name="Homer T.E."/>
        </authorList>
    </citation>
    <scope>NUCLEOTIDE SEQUENCE</scope>
</reference>
<keyword evidence="4" id="KW-0235">DNA replication</keyword>
<dbReference type="Gene3D" id="3.40.50.10190">
    <property type="entry name" value="BRCT domain"/>
    <property type="match status" value="1"/>
</dbReference>
<keyword evidence="3 11" id="KW-0436">Ligase</keyword>
<dbReference type="InterPro" id="IPR013839">
    <property type="entry name" value="DNAligase_adenylation"/>
</dbReference>
<dbReference type="Gene3D" id="1.10.287.610">
    <property type="entry name" value="Helix hairpin bin"/>
    <property type="match status" value="1"/>
</dbReference>
<evidence type="ECO:0000256" key="5">
    <source>
        <dbReference type="ARBA" id="ARBA00022763"/>
    </source>
</evidence>
<dbReference type="NCBIfam" id="TIGR00575">
    <property type="entry name" value="dnlj"/>
    <property type="match status" value="1"/>
</dbReference>
<keyword evidence="7" id="KW-0520">NAD</keyword>
<dbReference type="Pfam" id="PF12826">
    <property type="entry name" value="HHH_2"/>
    <property type="match status" value="1"/>
</dbReference>
<dbReference type="GO" id="GO:0046872">
    <property type="term" value="F:metal ion binding"/>
    <property type="evidence" value="ECO:0007669"/>
    <property type="project" value="UniProtKB-KW"/>
</dbReference>
<dbReference type="PROSITE" id="PS01055">
    <property type="entry name" value="DNA_LIGASE_N1"/>
    <property type="match status" value="1"/>
</dbReference>
<protein>
    <recommendedName>
        <fullName evidence="2">DNA ligase (NAD(+))</fullName>
        <ecNumber evidence="2">6.5.1.2</ecNumber>
    </recommendedName>
</protein>
<dbReference type="InterPro" id="IPR036420">
    <property type="entry name" value="BRCT_dom_sf"/>
</dbReference>
<dbReference type="Gene3D" id="1.10.150.20">
    <property type="entry name" value="5' to 3' exonuclease, C-terminal subdomain"/>
    <property type="match status" value="1"/>
</dbReference>
<keyword evidence="6" id="KW-0862">Zinc</keyword>
<dbReference type="GO" id="GO:0006260">
    <property type="term" value="P:DNA replication"/>
    <property type="evidence" value="ECO:0007669"/>
    <property type="project" value="UniProtKB-KW"/>
</dbReference>